<comment type="caution">
    <text evidence="3">The sequence shown here is derived from an EMBL/GenBank/DDBJ whole genome shotgun (WGS) entry which is preliminary data.</text>
</comment>
<gene>
    <name evidence="3" type="ORF">M0G41_10060</name>
</gene>
<dbReference type="InterPro" id="IPR003399">
    <property type="entry name" value="Mce/MlaD"/>
</dbReference>
<keyword evidence="1" id="KW-0812">Transmembrane</keyword>
<accession>A0ABT0GHK2</accession>
<feature type="transmembrane region" description="Helical" evidence="1">
    <location>
        <begin position="6"/>
        <end position="28"/>
    </location>
</feature>
<sequence length="321" mass="34685">METRAHHVMIGAFALAVVAVAMGFALWLGKTALDRQWNVYRVIFEESVTGLTVGGAVQYNGIQVGEVRRLQLDPDDPSRVWATVRIGAEVPVRTDTVAKLSFTGVTGVAIIQLSGGKPESPLLLGSEEDPAVIQAQPSAIAQLLSSSEDIASTTSQVLVRINRLLSKQNVDRVSATLEHLETLSRATAESESDIRTVLAEAANASQRLAELLDGAESAMRRLDTSLARADGALSEELPKLSAKLNSSLDSIERLTRDSAELVQDNRAALTGFTQEGLAQVGPTLAELRALLEDWRRISQKLEQNPPGFVLGRDQLPEYQPE</sequence>
<protein>
    <submittedName>
        <fullName evidence="3">MlaD family protein</fullName>
    </submittedName>
</protein>
<keyword evidence="1" id="KW-1133">Transmembrane helix</keyword>
<organism evidence="3 4">
    <name type="scientific">Pseudomarimonas salicorniae</name>
    <dbReference type="NCBI Taxonomy" id="2933270"/>
    <lineage>
        <taxon>Bacteria</taxon>
        <taxon>Pseudomonadati</taxon>
        <taxon>Pseudomonadota</taxon>
        <taxon>Gammaproteobacteria</taxon>
        <taxon>Lysobacterales</taxon>
        <taxon>Lysobacteraceae</taxon>
        <taxon>Pseudomarimonas</taxon>
    </lineage>
</organism>
<evidence type="ECO:0000256" key="1">
    <source>
        <dbReference type="SAM" id="Phobius"/>
    </source>
</evidence>
<evidence type="ECO:0000313" key="4">
    <source>
        <dbReference type="Proteomes" id="UP001431449"/>
    </source>
</evidence>
<keyword evidence="1" id="KW-0472">Membrane</keyword>
<evidence type="ECO:0000313" key="3">
    <source>
        <dbReference type="EMBL" id="MCK7594016.1"/>
    </source>
</evidence>
<feature type="domain" description="Mce/MlaD" evidence="2">
    <location>
        <begin position="41"/>
        <end position="116"/>
    </location>
</feature>
<dbReference type="Pfam" id="PF02470">
    <property type="entry name" value="MlaD"/>
    <property type="match status" value="1"/>
</dbReference>
<keyword evidence="4" id="KW-1185">Reference proteome</keyword>
<reference evidence="3" key="1">
    <citation type="submission" date="2022-04" db="EMBL/GenBank/DDBJ databases">
        <title>Lysobacter sp. CAU 1642 isolated from sea sand.</title>
        <authorList>
            <person name="Kim W."/>
        </authorList>
    </citation>
    <scope>NUCLEOTIDE SEQUENCE</scope>
    <source>
        <strain evidence="3">CAU 1642</strain>
    </source>
</reference>
<proteinExistence type="predicted"/>
<dbReference type="RefSeq" id="WP_248208883.1">
    <property type="nucleotide sequence ID" value="NZ_JALNMH010000007.1"/>
</dbReference>
<name>A0ABT0GHK2_9GAMM</name>
<evidence type="ECO:0000259" key="2">
    <source>
        <dbReference type="Pfam" id="PF02470"/>
    </source>
</evidence>
<dbReference type="EMBL" id="JALNMH010000007">
    <property type="protein sequence ID" value="MCK7594016.1"/>
    <property type="molecule type" value="Genomic_DNA"/>
</dbReference>
<dbReference type="PANTHER" id="PTHR36698">
    <property type="entry name" value="BLL5892 PROTEIN"/>
    <property type="match status" value="1"/>
</dbReference>
<dbReference type="PANTHER" id="PTHR36698:SF2">
    <property type="entry name" value="MCE_MLAD DOMAIN-CONTAINING PROTEIN"/>
    <property type="match status" value="1"/>
</dbReference>
<dbReference type="Proteomes" id="UP001431449">
    <property type="component" value="Unassembled WGS sequence"/>
</dbReference>